<keyword evidence="1" id="KW-0812">Transmembrane</keyword>
<accession>A0A7C9AYJ3</accession>
<sequence>MRIHQEENNPPREVSAYIIHLYLTTISTGHVYHFYIRSFLHWFINLFIIIQSNFEISVSSFIIWLLCVIWALLDLKAYVPLNNPFILTYGFQKYYLAFSFSHFHQHVSSFPGTVCRIKYSYLTSFLHPRNHIFHC</sequence>
<dbReference type="EMBL" id="GISG01275993">
    <property type="protein sequence ID" value="MBA4677672.1"/>
    <property type="molecule type" value="Transcribed_RNA"/>
</dbReference>
<evidence type="ECO:0000313" key="2">
    <source>
        <dbReference type="EMBL" id="MBA4677673.1"/>
    </source>
</evidence>
<name>A0A7C9AYJ3_OPUST</name>
<dbReference type="EMBL" id="GISG01275994">
    <property type="protein sequence ID" value="MBA4677673.1"/>
    <property type="molecule type" value="Transcribed_RNA"/>
</dbReference>
<keyword evidence="1" id="KW-0472">Membrane</keyword>
<keyword evidence="1" id="KW-1133">Transmembrane helix</keyword>
<protein>
    <submittedName>
        <fullName evidence="2">Uncharacterized protein</fullName>
    </submittedName>
</protein>
<reference evidence="2" key="2">
    <citation type="submission" date="2020-07" db="EMBL/GenBank/DDBJ databases">
        <authorList>
            <person name="Vera ALvarez R."/>
            <person name="Arias-Moreno D.M."/>
            <person name="Jimenez-Jacinto V."/>
            <person name="Jimenez-Bremont J.F."/>
            <person name="Swaminathan K."/>
            <person name="Moose S.P."/>
            <person name="Guerrero-Gonzalez M.L."/>
            <person name="Marino-Ramirez L."/>
            <person name="Landsman D."/>
            <person name="Rodriguez-Kessler M."/>
            <person name="Delgado-Sanchez P."/>
        </authorList>
    </citation>
    <scope>NUCLEOTIDE SEQUENCE</scope>
    <source>
        <tissue evidence="2">Cladode</tissue>
    </source>
</reference>
<feature type="transmembrane region" description="Helical" evidence="1">
    <location>
        <begin position="42"/>
        <end position="73"/>
    </location>
</feature>
<organism evidence="2">
    <name type="scientific">Opuntia streptacantha</name>
    <name type="common">Prickly pear cactus</name>
    <name type="synonym">Opuntia cardona</name>
    <dbReference type="NCBI Taxonomy" id="393608"/>
    <lineage>
        <taxon>Eukaryota</taxon>
        <taxon>Viridiplantae</taxon>
        <taxon>Streptophyta</taxon>
        <taxon>Embryophyta</taxon>
        <taxon>Tracheophyta</taxon>
        <taxon>Spermatophyta</taxon>
        <taxon>Magnoliopsida</taxon>
        <taxon>eudicotyledons</taxon>
        <taxon>Gunneridae</taxon>
        <taxon>Pentapetalae</taxon>
        <taxon>Caryophyllales</taxon>
        <taxon>Cactineae</taxon>
        <taxon>Cactaceae</taxon>
        <taxon>Opuntioideae</taxon>
        <taxon>Opuntia</taxon>
    </lineage>
</organism>
<proteinExistence type="predicted"/>
<feature type="transmembrane region" description="Helical" evidence="1">
    <location>
        <begin position="14"/>
        <end position="35"/>
    </location>
</feature>
<dbReference type="AlphaFoldDB" id="A0A7C9AYJ3"/>
<reference evidence="2" key="1">
    <citation type="journal article" date="2013" name="J. Plant Res.">
        <title>Effect of fungi and light on seed germination of three Opuntia species from semiarid lands of central Mexico.</title>
        <authorList>
            <person name="Delgado-Sanchez P."/>
            <person name="Jimenez-Bremont J.F."/>
            <person name="Guerrero-Gonzalez Mde L."/>
            <person name="Flores J."/>
        </authorList>
    </citation>
    <scope>NUCLEOTIDE SEQUENCE</scope>
    <source>
        <tissue evidence="2">Cladode</tissue>
    </source>
</reference>
<evidence type="ECO:0000256" key="1">
    <source>
        <dbReference type="SAM" id="Phobius"/>
    </source>
</evidence>